<dbReference type="InterPro" id="IPR000572">
    <property type="entry name" value="OxRdtase_Mopterin-bd_dom"/>
</dbReference>
<feature type="domain" description="Oxidoreductase molybdopterin-binding" evidence="3">
    <location>
        <begin position="125"/>
        <end position="278"/>
    </location>
</feature>
<evidence type="ECO:0000256" key="1">
    <source>
        <dbReference type="SAM" id="MobiDB-lite"/>
    </source>
</evidence>
<evidence type="ECO:0000256" key="2">
    <source>
        <dbReference type="SAM" id="SignalP"/>
    </source>
</evidence>
<keyword evidence="2" id="KW-0732">Signal</keyword>
<dbReference type="PROSITE" id="PS51257">
    <property type="entry name" value="PROKAR_LIPOPROTEIN"/>
    <property type="match status" value="1"/>
</dbReference>
<organism evidence="4 5">
    <name type="scientific">Enhygromyxa salina</name>
    <dbReference type="NCBI Taxonomy" id="215803"/>
    <lineage>
        <taxon>Bacteria</taxon>
        <taxon>Pseudomonadati</taxon>
        <taxon>Myxococcota</taxon>
        <taxon>Polyangia</taxon>
        <taxon>Nannocystales</taxon>
        <taxon>Nannocystaceae</taxon>
        <taxon>Enhygromyxa</taxon>
    </lineage>
</organism>
<feature type="region of interest" description="Disordered" evidence="1">
    <location>
        <begin position="28"/>
        <end position="57"/>
    </location>
</feature>
<dbReference type="GO" id="GO:0008482">
    <property type="term" value="F:sulfite oxidase activity"/>
    <property type="evidence" value="ECO:0007669"/>
    <property type="project" value="TreeGrafter"/>
</dbReference>
<feature type="compositionally biased region" description="Acidic residues" evidence="1">
    <location>
        <begin position="30"/>
        <end position="52"/>
    </location>
</feature>
<proteinExistence type="predicted"/>
<evidence type="ECO:0000259" key="3">
    <source>
        <dbReference type="Pfam" id="PF00174"/>
    </source>
</evidence>
<gene>
    <name evidence="4" type="ORF">DB30_05773</name>
</gene>
<evidence type="ECO:0000313" key="5">
    <source>
        <dbReference type="Proteomes" id="UP000031599"/>
    </source>
</evidence>
<feature type="signal peptide" evidence="2">
    <location>
        <begin position="1"/>
        <end position="23"/>
    </location>
</feature>
<dbReference type="Pfam" id="PF00174">
    <property type="entry name" value="Oxidored_molyb"/>
    <property type="match status" value="1"/>
</dbReference>
<dbReference type="EMBL" id="JMCC02000058">
    <property type="protein sequence ID" value="KIG15229.1"/>
    <property type="molecule type" value="Genomic_DNA"/>
</dbReference>
<evidence type="ECO:0000313" key="4">
    <source>
        <dbReference type="EMBL" id="KIG15229.1"/>
    </source>
</evidence>
<dbReference type="RefSeq" id="WP_052551969.1">
    <property type="nucleotide sequence ID" value="NZ_JMCC02000058.1"/>
</dbReference>
<dbReference type="SUPFAM" id="SSF56524">
    <property type="entry name" value="Oxidoreductase molybdopterin-binding domain"/>
    <property type="match status" value="1"/>
</dbReference>
<sequence length="412" mass="43766">MRPQPRRQFLYLCAGGATTLLFACTPDPGADIDEGGSTDTGETGDGDGDGDGDPGACSDPFAGGVLLGVMTSFEGEGQTSVGDPQGQGLDGRLALDLGTLEANTLITANQDFFVRTALPDQLDLGQAWNLRISGLVDAELDLSLEALAALPQTSRVVLLECSGNGNNRAFGLISAAEWSGVLVSEILDMVSIQAQATAVLIQGFDQHSQPSASSTPGCSWVFRFAELAAAGAMLATHMNGEPLPPDHGQPLRLIIPGWYGCCNAKWVDSIRLVDDTEPATAQMLEFATRTHQTQAHALAADYAPGIMQQAAMPVRVEQWEVDGQLIYKIVGIMWGGTEVTHALAIRFDGGAAVPVQVCPAHATNDTWTLWSYAWSPPAVGTYEITMAIDDPEIPTVRLDSGYYARRITIEMV</sequence>
<dbReference type="PANTHER" id="PTHR19372">
    <property type="entry name" value="SULFITE REDUCTASE"/>
    <property type="match status" value="1"/>
</dbReference>
<dbReference type="GO" id="GO:0043546">
    <property type="term" value="F:molybdopterin cofactor binding"/>
    <property type="evidence" value="ECO:0007669"/>
    <property type="project" value="TreeGrafter"/>
</dbReference>
<protein>
    <submittedName>
        <fullName evidence="4">Sulfite oxidase</fullName>
    </submittedName>
</protein>
<dbReference type="InterPro" id="IPR036374">
    <property type="entry name" value="OxRdtase_Mopterin-bd_sf"/>
</dbReference>
<dbReference type="GO" id="GO:0020037">
    <property type="term" value="F:heme binding"/>
    <property type="evidence" value="ECO:0007669"/>
    <property type="project" value="TreeGrafter"/>
</dbReference>
<name>A0A0C1ZC07_9BACT</name>
<accession>A0A0C1ZC07</accession>
<dbReference type="AlphaFoldDB" id="A0A0C1ZC07"/>
<dbReference type="GO" id="GO:0006790">
    <property type="term" value="P:sulfur compound metabolic process"/>
    <property type="evidence" value="ECO:0007669"/>
    <property type="project" value="TreeGrafter"/>
</dbReference>
<dbReference type="PANTHER" id="PTHR19372:SF7">
    <property type="entry name" value="SULFITE OXIDASE, MITOCHONDRIAL"/>
    <property type="match status" value="1"/>
</dbReference>
<reference evidence="4 5" key="1">
    <citation type="submission" date="2014-12" db="EMBL/GenBank/DDBJ databases">
        <title>Genome assembly of Enhygromyxa salina DSM 15201.</title>
        <authorList>
            <person name="Sharma G."/>
            <person name="Subramanian S."/>
        </authorList>
    </citation>
    <scope>NUCLEOTIDE SEQUENCE [LARGE SCALE GENOMIC DNA]</scope>
    <source>
        <strain evidence="4 5">DSM 15201</strain>
    </source>
</reference>
<dbReference type="Proteomes" id="UP000031599">
    <property type="component" value="Unassembled WGS sequence"/>
</dbReference>
<dbReference type="CDD" id="cd00321">
    <property type="entry name" value="SO_family_Moco"/>
    <property type="match status" value="1"/>
</dbReference>
<comment type="caution">
    <text evidence="4">The sequence shown here is derived from an EMBL/GenBank/DDBJ whole genome shotgun (WGS) entry which is preliminary data.</text>
</comment>
<dbReference type="Gene3D" id="3.90.420.10">
    <property type="entry name" value="Oxidoreductase, molybdopterin-binding domain"/>
    <property type="match status" value="1"/>
</dbReference>
<feature type="chain" id="PRO_5002144023" evidence="2">
    <location>
        <begin position="24"/>
        <end position="412"/>
    </location>
</feature>